<dbReference type="Proteomes" id="UP001146793">
    <property type="component" value="Unassembled WGS sequence"/>
</dbReference>
<proteinExistence type="predicted"/>
<dbReference type="AlphaFoldDB" id="A0AAV7ZNR5"/>
<feature type="region of interest" description="Disordered" evidence="1">
    <location>
        <begin position="373"/>
        <end position="421"/>
    </location>
</feature>
<feature type="region of interest" description="Disordered" evidence="1">
    <location>
        <begin position="287"/>
        <end position="307"/>
    </location>
</feature>
<reference evidence="2" key="1">
    <citation type="submission" date="2022-08" db="EMBL/GenBank/DDBJ databases">
        <title>Novel sulphate-reducing endosymbionts in the free-living metamonad Anaeramoeba.</title>
        <authorList>
            <person name="Jerlstrom-Hultqvist J."/>
            <person name="Cepicka I."/>
            <person name="Gallot-Lavallee L."/>
            <person name="Salas-Leiva D."/>
            <person name="Curtis B.A."/>
            <person name="Zahonova K."/>
            <person name="Pipaliya S."/>
            <person name="Dacks J."/>
            <person name="Roger A.J."/>
        </authorList>
    </citation>
    <scope>NUCLEOTIDE SEQUENCE</scope>
    <source>
        <strain evidence="2">Busselton2</strain>
    </source>
</reference>
<sequence>MEITDQEILNFGDLFWGFGYYLFRSIDDNEIFREKKMQKYFLRALFPKSKLKRRSHKKHLELVTVLMNQNSVFLRSESKTVVKSVLNIGTNTTQIKRQRSHHTPHPNQYFLNPHWRALFMDPKYSFSPFFEKQINEKTVRRLPPKKRSTKFSPQKVSHPDRTIGILGFKIHKILQNGPKTREQIENETKFPRQRVSLVLTVYKSLKMVLEDQSTGYFYWNYEQSVTFPKTTSYFSELIKAKKTKQLLTKHLSCLSQRLMKKIEQKKNIPQETQQKLNTALNQLSTKLTKNTTTNNNNNNNETVPSKSEIRELLASLTQKRRHLRQLRNYTQSVLNHKTSKNGQFCMDNKTTEEIKVETITAKQPITRITKKTKTKTLQNQQELPFKRRRSRRRFQQQKQDNPLFSKTENATNTPQFEQPKATILDNIQVQPPKMESFPSSPLSLSHESNVQDLIETDSSSDDDDDDGDDDDLQPKKNCMQITDTRENHNKTNFTHEEILLRGRSKKETEAVQAILKLKPFFLNQQVNKASFASQQQDNSPNKNFSLWLSLLQNNSSTILK</sequence>
<feature type="compositionally biased region" description="Acidic residues" evidence="1">
    <location>
        <begin position="455"/>
        <end position="471"/>
    </location>
</feature>
<organism evidence="2 3">
    <name type="scientific">Anaeramoeba flamelloides</name>
    <dbReference type="NCBI Taxonomy" id="1746091"/>
    <lineage>
        <taxon>Eukaryota</taxon>
        <taxon>Metamonada</taxon>
        <taxon>Anaeramoebidae</taxon>
        <taxon>Anaeramoeba</taxon>
    </lineage>
</organism>
<protein>
    <submittedName>
        <fullName evidence="2">Uncharacterized protein</fullName>
    </submittedName>
</protein>
<feature type="region of interest" description="Disordered" evidence="1">
    <location>
        <begin position="455"/>
        <end position="478"/>
    </location>
</feature>
<dbReference type="EMBL" id="JANTQA010000029">
    <property type="protein sequence ID" value="KAJ3441474.1"/>
    <property type="molecule type" value="Genomic_DNA"/>
</dbReference>
<feature type="compositionally biased region" description="Low complexity" evidence="1">
    <location>
        <begin position="290"/>
        <end position="300"/>
    </location>
</feature>
<evidence type="ECO:0000313" key="2">
    <source>
        <dbReference type="EMBL" id="KAJ3441474.1"/>
    </source>
</evidence>
<accession>A0AAV7ZNR5</accession>
<evidence type="ECO:0000256" key="1">
    <source>
        <dbReference type="SAM" id="MobiDB-lite"/>
    </source>
</evidence>
<comment type="caution">
    <text evidence="2">The sequence shown here is derived from an EMBL/GenBank/DDBJ whole genome shotgun (WGS) entry which is preliminary data.</text>
</comment>
<feature type="compositionally biased region" description="Polar residues" evidence="1">
    <location>
        <begin position="400"/>
        <end position="416"/>
    </location>
</feature>
<name>A0AAV7ZNR5_9EUKA</name>
<gene>
    <name evidence="2" type="ORF">M0812_13486</name>
</gene>
<feature type="compositionally biased region" description="Basic residues" evidence="1">
    <location>
        <begin position="386"/>
        <end position="395"/>
    </location>
</feature>
<evidence type="ECO:0000313" key="3">
    <source>
        <dbReference type="Proteomes" id="UP001146793"/>
    </source>
</evidence>